<proteinExistence type="predicted"/>
<feature type="domain" description="DUF4214" evidence="1">
    <location>
        <begin position="46"/>
        <end position="114"/>
    </location>
</feature>
<feature type="non-terminal residue" evidence="3">
    <location>
        <position position="240"/>
    </location>
</feature>
<evidence type="ECO:0000259" key="1">
    <source>
        <dbReference type="Pfam" id="PF13946"/>
    </source>
</evidence>
<reference evidence="3 4" key="1">
    <citation type="journal article" date="2018" name="Nat. Biotechnol.">
        <title>A standardized bacterial taxonomy based on genome phylogeny substantially revises the tree of life.</title>
        <authorList>
            <person name="Parks D.H."/>
            <person name="Chuvochina M."/>
            <person name="Waite D.W."/>
            <person name="Rinke C."/>
            <person name="Skarshewski A."/>
            <person name="Chaumeil P.A."/>
            <person name="Hugenholtz P."/>
        </authorList>
    </citation>
    <scope>NUCLEOTIDE SEQUENCE [LARGE SCALE GENOMIC DNA]</scope>
    <source>
        <strain evidence="3">UBA8672</strain>
    </source>
</reference>
<evidence type="ECO:0000259" key="2">
    <source>
        <dbReference type="Pfam" id="PF17803"/>
    </source>
</evidence>
<accession>A0A3D5QCP6</accession>
<evidence type="ECO:0000313" key="4">
    <source>
        <dbReference type="Proteomes" id="UP000262325"/>
    </source>
</evidence>
<organism evidence="3 4">
    <name type="scientific">Flexistipes sinusarabici</name>
    <dbReference type="NCBI Taxonomy" id="2352"/>
    <lineage>
        <taxon>Bacteria</taxon>
        <taxon>Pseudomonadati</taxon>
        <taxon>Deferribacterota</taxon>
        <taxon>Deferribacteres</taxon>
        <taxon>Deferribacterales</taxon>
        <taxon>Flexistipitaceae</taxon>
        <taxon>Flexistipes</taxon>
    </lineage>
</organism>
<gene>
    <name evidence="3" type="ORF">DHM44_07430</name>
</gene>
<comment type="caution">
    <text evidence="3">The sequence shown here is derived from an EMBL/GenBank/DDBJ whole genome shotgun (WGS) entry which is preliminary data.</text>
</comment>
<dbReference type="Proteomes" id="UP000262325">
    <property type="component" value="Unassembled WGS sequence"/>
</dbReference>
<sequence length="240" mass="26025">MSYTDYLETVQKYYIAYYQRPADPGGLRYWAERLDSNGGDTSGMIEAFANSAESDTLYGEINESNIETVINDIYNAAFNRDADAGGLEYYKQGFIEGRFTAATIMVNIIDGARNQDLDVLNNKLEASEIFTGILDPDGDGQDPVYTYAGNEDAQEARDWLSTVDDTVPDASSVESEIQSKIDDSPVFTSGNTLTTSEDNSATYTAAATDADGDTLTYSLKTDASNGSVTDNGDGTFTFTP</sequence>
<dbReference type="Pfam" id="PF13946">
    <property type="entry name" value="DUF4214"/>
    <property type="match status" value="1"/>
</dbReference>
<dbReference type="InterPro" id="IPR025282">
    <property type="entry name" value="DUF4214"/>
</dbReference>
<name>A0A3D5QCP6_FLESI</name>
<dbReference type="Pfam" id="PF17803">
    <property type="entry name" value="Cadherin_4"/>
    <property type="match status" value="1"/>
</dbReference>
<feature type="domain" description="RapA2 cadherin-like" evidence="2">
    <location>
        <begin position="181"/>
        <end position="238"/>
    </location>
</feature>
<evidence type="ECO:0000313" key="3">
    <source>
        <dbReference type="EMBL" id="HCW93498.1"/>
    </source>
</evidence>
<protein>
    <submittedName>
        <fullName evidence="3">Uncharacterized protein</fullName>
    </submittedName>
</protein>
<dbReference type="AlphaFoldDB" id="A0A3D5QCP6"/>
<dbReference type="EMBL" id="DPPF01000154">
    <property type="protein sequence ID" value="HCW93498.1"/>
    <property type="molecule type" value="Genomic_DNA"/>
</dbReference>
<dbReference type="InterPro" id="IPR040853">
    <property type="entry name" value="RapA2_cadherin-like"/>
</dbReference>